<evidence type="ECO:0000256" key="1">
    <source>
        <dbReference type="ARBA" id="ARBA00005568"/>
    </source>
</evidence>
<evidence type="ECO:0000259" key="4">
    <source>
        <dbReference type="Pfam" id="PF03328"/>
    </source>
</evidence>
<dbReference type="PANTHER" id="PTHR30502:SF0">
    <property type="entry name" value="PHOSPHOENOLPYRUVATE CARBOXYLASE FAMILY PROTEIN"/>
    <property type="match status" value="1"/>
</dbReference>
<sequence>MLDSYAFWMSTPNLDLLEMAANAGFRRVVLDIEHNGYSPDRREALVVAARALDVSVCAKIEAPEPVWVQRAVDLGVDAIILPHVGSLEQAEHALASCKFPPLGTRSYAAGRSASFQAPTADYFARQNRDILCLPMIETAEAFADVDALLASPLVDGIFVGPFDLALTRGRPTYAFNDADRADIAHLGKAAQAAGKPWWIPAWRPEEQRFAKDKGAAVRVIAAEHQLLQIGLTSVIAALPDA</sequence>
<dbReference type="Proteomes" id="UP001385499">
    <property type="component" value="Unassembled WGS sequence"/>
</dbReference>
<dbReference type="PANTHER" id="PTHR30502">
    <property type="entry name" value="2-KETO-3-DEOXY-L-RHAMNONATE ALDOLASE"/>
    <property type="match status" value="1"/>
</dbReference>
<keyword evidence="2" id="KW-0479">Metal-binding</keyword>
<reference evidence="5 6" key="1">
    <citation type="submission" date="2024-02" db="EMBL/GenBank/DDBJ databases">
        <title>Roseibium algae sp. nov., isolated from marine alga (Grateloupia sp.), showing potential in myo-inositol conversion.</title>
        <authorList>
            <person name="Wang Y."/>
        </authorList>
    </citation>
    <scope>NUCLEOTIDE SEQUENCE [LARGE SCALE GENOMIC DNA]</scope>
    <source>
        <strain evidence="5 6">H3510</strain>
    </source>
</reference>
<comment type="caution">
    <text evidence="5">The sequence shown here is derived from an EMBL/GenBank/DDBJ whole genome shotgun (WGS) entry which is preliminary data.</text>
</comment>
<keyword evidence="6" id="KW-1185">Reference proteome</keyword>
<dbReference type="InterPro" id="IPR050251">
    <property type="entry name" value="HpcH-HpaI_aldolase"/>
</dbReference>
<evidence type="ECO:0000313" key="6">
    <source>
        <dbReference type="Proteomes" id="UP001385499"/>
    </source>
</evidence>
<evidence type="ECO:0000313" key="5">
    <source>
        <dbReference type="EMBL" id="MEJ8473775.1"/>
    </source>
</evidence>
<dbReference type="GO" id="GO:0016829">
    <property type="term" value="F:lyase activity"/>
    <property type="evidence" value="ECO:0007669"/>
    <property type="project" value="UniProtKB-KW"/>
</dbReference>
<proteinExistence type="inferred from homology"/>
<comment type="similarity">
    <text evidence="1">Belongs to the HpcH/HpaI aldolase family.</text>
</comment>
<dbReference type="SUPFAM" id="SSF51621">
    <property type="entry name" value="Phosphoenolpyruvate/pyruvate domain"/>
    <property type="match status" value="1"/>
</dbReference>
<gene>
    <name evidence="5" type="ORF">V6575_06735</name>
</gene>
<evidence type="ECO:0000256" key="2">
    <source>
        <dbReference type="ARBA" id="ARBA00022723"/>
    </source>
</evidence>
<feature type="domain" description="HpcH/HpaI aldolase/citrate lyase" evidence="4">
    <location>
        <begin position="6"/>
        <end position="172"/>
    </location>
</feature>
<dbReference type="InterPro" id="IPR005000">
    <property type="entry name" value="Aldolase/citrate-lyase_domain"/>
</dbReference>
<dbReference type="Pfam" id="PF03328">
    <property type="entry name" value="HpcH_HpaI"/>
    <property type="match status" value="1"/>
</dbReference>
<accession>A0ABU8TJI1</accession>
<dbReference type="EMBL" id="JBAKIA010000004">
    <property type="protein sequence ID" value="MEJ8473775.1"/>
    <property type="molecule type" value="Genomic_DNA"/>
</dbReference>
<dbReference type="InterPro" id="IPR040442">
    <property type="entry name" value="Pyrv_kinase-like_dom_sf"/>
</dbReference>
<name>A0ABU8TJI1_9HYPH</name>
<protein>
    <submittedName>
        <fullName evidence="5">Aldolase/citrate lyase family protein</fullName>
    </submittedName>
</protein>
<dbReference type="InterPro" id="IPR015813">
    <property type="entry name" value="Pyrv/PenolPyrv_kinase-like_dom"/>
</dbReference>
<keyword evidence="3 5" id="KW-0456">Lyase</keyword>
<evidence type="ECO:0000256" key="3">
    <source>
        <dbReference type="ARBA" id="ARBA00023239"/>
    </source>
</evidence>
<dbReference type="Gene3D" id="3.20.20.60">
    <property type="entry name" value="Phosphoenolpyruvate-binding domains"/>
    <property type="match status" value="1"/>
</dbReference>
<organism evidence="5 6">
    <name type="scientific">Roseibium algae</name>
    <dbReference type="NCBI Taxonomy" id="3123038"/>
    <lineage>
        <taxon>Bacteria</taxon>
        <taxon>Pseudomonadati</taxon>
        <taxon>Pseudomonadota</taxon>
        <taxon>Alphaproteobacteria</taxon>
        <taxon>Hyphomicrobiales</taxon>
        <taxon>Stappiaceae</taxon>
        <taxon>Roseibium</taxon>
    </lineage>
</organism>